<dbReference type="InterPro" id="IPR023485">
    <property type="entry name" value="Ptyr_pPase"/>
</dbReference>
<organism evidence="6 7">
    <name type="scientific">Jatrophihabitans endophyticus</name>
    <dbReference type="NCBI Taxonomy" id="1206085"/>
    <lineage>
        <taxon>Bacteria</taxon>
        <taxon>Bacillati</taxon>
        <taxon>Actinomycetota</taxon>
        <taxon>Actinomycetes</taxon>
        <taxon>Jatrophihabitantales</taxon>
        <taxon>Jatrophihabitantaceae</taxon>
        <taxon>Jatrophihabitans</taxon>
    </lineage>
</organism>
<feature type="active site" evidence="4">
    <location>
        <position position="15"/>
    </location>
</feature>
<dbReference type="InterPro" id="IPR017867">
    <property type="entry name" value="Tyr_phospatase_low_mol_wt"/>
</dbReference>
<dbReference type="RefSeq" id="WP_084180889.1">
    <property type="nucleotide sequence ID" value="NZ_FQVU01000002.1"/>
</dbReference>
<protein>
    <submittedName>
        <fullName evidence="6">Protein-tyrosine phosphatase</fullName>
    </submittedName>
</protein>
<evidence type="ECO:0000256" key="4">
    <source>
        <dbReference type="PIRSR" id="PIRSR617867-1"/>
    </source>
</evidence>
<dbReference type="InterPro" id="IPR050438">
    <property type="entry name" value="LMW_PTPase"/>
</dbReference>
<sequence length="180" mass="19334">MSFDVLFVCTGNLCRSPMAERLMLARLRVGADVRVHSAGTRAAVGRGMDQPSAQVLRELGGDPEGHVAVQLQPGDVERAGLILTATSEHRSRVVQETPRAMRRAFTVREFARLGARVEPPESLVAQVAAVAAQRGYVDPPEAGADEILDPIGQSAAFVQEVGRQLDDSVAEVVRILGLDR</sequence>
<dbReference type="SUPFAM" id="SSF52788">
    <property type="entry name" value="Phosphotyrosine protein phosphatases I"/>
    <property type="match status" value="1"/>
</dbReference>
<dbReference type="PRINTS" id="PR00719">
    <property type="entry name" value="LMWPTPASE"/>
</dbReference>
<comment type="similarity">
    <text evidence="1">Belongs to the low molecular weight phosphotyrosine protein phosphatase family.</text>
</comment>
<keyword evidence="2" id="KW-0378">Hydrolase</keyword>
<accession>A0A1M5IQ50</accession>
<dbReference type="PANTHER" id="PTHR11717:SF31">
    <property type="entry name" value="LOW MOLECULAR WEIGHT PROTEIN-TYROSINE-PHOSPHATASE ETP-RELATED"/>
    <property type="match status" value="1"/>
</dbReference>
<name>A0A1M5IQ50_9ACTN</name>
<evidence type="ECO:0000313" key="6">
    <source>
        <dbReference type="EMBL" id="SHG30080.1"/>
    </source>
</evidence>
<dbReference type="Gene3D" id="3.40.50.2300">
    <property type="match status" value="1"/>
</dbReference>
<dbReference type="GO" id="GO:0004725">
    <property type="term" value="F:protein tyrosine phosphatase activity"/>
    <property type="evidence" value="ECO:0007669"/>
    <property type="project" value="InterPro"/>
</dbReference>
<dbReference type="PANTHER" id="PTHR11717">
    <property type="entry name" value="LOW MOLECULAR WEIGHT PROTEIN TYROSINE PHOSPHATASE"/>
    <property type="match status" value="1"/>
</dbReference>
<evidence type="ECO:0000259" key="5">
    <source>
        <dbReference type="SMART" id="SM00226"/>
    </source>
</evidence>
<evidence type="ECO:0000256" key="3">
    <source>
        <dbReference type="ARBA" id="ARBA00022912"/>
    </source>
</evidence>
<gene>
    <name evidence="6" type="ORF">SAMN05443575_1960</name>
</gene>
<evidence type="ECO:0000256" key="1">
    <source>
        <dbReference type="ARBA" id="ARBA00011063"/>
    </source>
</evidence>
<evidence type="ECO:0000313" key="7">
    <source>
        <dbReference type="Proteomes" id="UP000186132"/>
    </source>
</evidence>
<feature type="domain" description="Phosphotyrosine protein phosphatase I" evidence="5">
    <location>
        <begin position="3"/>
        <end position="175"/>
    </location>
</feature>
<dbReference type="AlphaFoldDB" id="A0A1M5IQ50"/>
<proteinExistence type="inferred from homology"/>
<dbReference type="OrthoDB" id="9784339at2"/>
<dbReference type="InterPro" id="IPR036196">
    <property type="entry name" value="Ptyr_pPase_sf"/>
</dbReference>
<dbReference type="Proteomes" id="UP000186132">
    <property type="component" value="Unassembled WGS sequence"/>
</dbReference>
<dbReference type="STRING" id="1206085.SAMN05443575_1960"/>
<reference evidence="6 7" key="1">
    <citation type="submission" date="2016-11" db="EMBL/GenBank/DDBJ databases">
        <authorList>
            <person name="Jaros S."/>
            <person name="Januszkiewicz K."/>
            <person name="Wedrychowicz H."/>
        </authorList>
    </citation>
    <scope>NUCLEOTIDE SEQUENCE [LARGE SCALE GENOMIC DNA]</scope>
    <source>
        <strain evidence="6 7">DSM 45627</strain>
    </source>
</reference>
<feature type="active site" description="Nucleophile" evidence="4">
    <location>
        <position position="9"/>
    </location>
</feature>
<keyword evidence="3" id="KW-0904">Protein phosphatase</keyword>
<dbReference type="SMART" id="SM00226">
    <property type="entry name" value="LMWPc"/>
    <property type="match status" value="1"/>
</dbReference>
<dbReference type="Pfam" id="PF01451">
    <property type="entry name" value="LMWPc"/>
    <property type="match status" value="1"/>
</dbReference>
<keyword evidence="7" id="KW-1185">Reference proteome</keyword>
<evidence type="ECO:0000256" key="2">
    <source>
        <dbReference type="ARBA" id="ARBA00022801"/>
    </source>
</evidence>
<dbReference type="EMBL" id="FQVU01000002">
    <property type="protein sequence ID" value="SHG30080.1"/>
    <property type="molecule type" value="Genomic_DNA"/>
</dbReference>